<name>A0A6D2J733_9BRAS</name>
<evidence type="ECO:0000256" key="2">
    <source>
        <dbReference type="ARBA" id="ARBA00022737"/>
    </source>
</evidence>
<feature type="domain" description="DYW" evidence="5">
    <location>
        <begin position="519"/>
        <end position="611"/>
    </location>
</feature>
<proteinExistence type="inferred from homology"/>
<feature type="compositionally biased region" description="Polar residues" evidence="4">
    <location>
        <begin position="77"/>
        <end position="98"/>
    </location>
</feature>
<dbReference type="OrthoDB" id="1932290at2759"/>
<evidence type="ECO:0000256" key="4">
    <source>
        <dbReference type="SAM" id="MobiDB-lite"/>
    </source>
</evidence>
<dbReference type="Proteomes" id="UP000467841">
    <property type="component" value="Unassembled WGS sequence"/>
</dbReference>
<dbReference type="GO" id="GO:0008270">
    <property type="term" value="F:zinc ion binding"/>
    <property type="evidence" value="ECO:0007669"/>
    <property type="project" value="InterPro"/>
</dbReference>
<organism evidence="6 7">
    <name type="scientific">Microthlaspi erraticum</name>
    <dbReference type="NCBI Taxonomy" id="1685480"/>
    <lineage>
        <taxon>Eukaryota</taxon>
        <taxon>Viridiplantae</taxon>
        <taxon>Streptophyta</taxon>
        <taxon>Embryophyta</taxon>
        <taxon>Tracheophyta</taxon>
        <taxon>Spermatophyta</taxon>
        <taxon>Magnoliopsida</taxon>
        <taxon>eudicotyledons</taxon>
        <taxon>Gunneridae</taxon>
        <taxon>Pentapetalae</taxon>
        <taxon>rosids</taxon>
        <taxon>malvids</taxon>
        <taxon>Brassicales</taxon>
        <taxon>Brassicaceae</taxon>
        <taxon>Coluteocarpeae</taxon>
        <taxon>Microthlaspi</taxon>
    </lineage>
</organism>
<dbReference type="Pfam" id="PF01535">
    <property type="entry name" value="PPR"/>
    <property type="match status" value="1"/>
</dbReference>
<dbReference type="GO" id="GO:0003723">
    <property type="term" value="F:RNA binding"/>
    <property type="evidence" value="ECO:0007669"/>
    <property type="project" value="InterPro"/>
</dbReference>
<dbReference type="Gene3D" id="1.25.40.10">
    <property type="entry name" value="Tetratricopeptide repeat domain"/>
    <property type="match status" value="2"/>
</dbReference>
<keyword evidence="7" id="KW-1185">Reference proteome</keyword>
<feature type="region of interest" description="Disordered" evidence="4">
    <location>
        <begin position="58"/>
        <end position="98"/>
    </location>
</feature>
<reference evidence="6" key="1">
    <citation type="submission" date="2020-01" db="EMBL/GenBank/DDBJ databases">
        <authorList>
            <person name="Mishra B."/>
        </authorList>
    </citation>
    <scope>NUCLEOTIDE SEQUENCE [LARGE SCALE GENOMIC DNA]</scope>
</reference>
<keyword evidence="2" id="KW-0677">Repeat</keyword>
<dbReference type="Pfam" id="PF14432">
    <property type="entry name" value="DYW_deaminase"/>
    <property type="match status" value="1"/>
</dbReference>
<dbReference type="AlphaFoldDB" id="A0A6D2J733"/>
<feature type="repeat" description="PPR" evidence="3">
    <location>
        <begin position="314"/>
        <end position="348"/>
    </location>
</feature>
<comment type="caution">
    <text evidence="6">The sequence shown here is derived from an EMBL/GenBank/DDBJ whole genome shotgun (WGS) entry which is preliminary data.</text>
</comment>
<evidence type="ECO:0000313" key="7">
    <source>
        <dbReference type="Proteomes" id="UP000467841"/>
    </source>
</evidence>
<dbReference type="GO" id="GO:0009451">
    <property type="term" value="P:RNA modification"/>
    <property type="evidence" value="ECO:0007669"/>
    <property type="project" value="InterPro"/>
</dbReference>
<comment type="similarity">
    <text evidence="1">Belongs to the PPR family. PCMP-H subfamily.</text>
</comment>
<protein>
    <recommendedName>
        <fullName evidence="5">DYW domain-containing protein</fullName>
    </recommendedName>
</protein>
<dbReference type="PANTHER" id="PTHR47926">
    <property type="entry name" value="PENTATRICOPEPTIDE REPEAT-CONTAINING PROTEIN"/>
    <property type="match status" value="1"/>
</dbReference>
<evidence type="ECO:0000259" key="5">
    <source>
        <dbReference type="Pfam" id="PF14432"/>
    </source>
</evidence>
<dbReference type="InterPro" id="IPR011990">
    <property type="entry name" value="TPR-like_helical_dom_sf"/>
</dbReference>
<dbReference type="PANTHER" id="PTHR47926:SF388">
    <property type="entry name" value="DYW DOMAIN-CONTAINING PROTEIN"/>
    <property type="match status" value="1"/>
</dbReference>
<dbReference type="InterPro" id="IPR046960">
    <property type="entry name" value="PPR_At4g14850-like_plant"/>
</dbReference>
<dbReference type="InterPro" id="IPR002885">
    <property type="entry name" value="PPR_rpt"/>
</dbReference>
<accession>A0A6D2J733</accession>
<dbReference type="NCBIfam" id="TIGR00756">
    <property type="entry name" value="PPR"/>
    <property type="match status" value="1"/>
</dbReference>
<evidence type="ECO:0000256" key="3">
    <source>
        <dbReference type="PROSITE-ProRule" id="PRU00708"/>
    </source>
</evidence>
<dbReference type="PROSITE" id="PS51375">
    <property type="entry name" value="PPR"/>
    <property type="match status" value="1"/>
</dbReference>
<sequence>MFTKRALFPKANSALSLPSECRFSSETVNRIHKLLRNLSTAVQRLDFGNPNGYQIENPSHFSGDISPRAGGEVSESAVHTQSHDWSSNHGRYEQPWQQNYQGNSNSISSWSSYRNGGSSWDSGNNTTFDYNNKIAEFDDFCEREYLKMALTTMESLEKKGHVMDLARLLRISQLCVEEGDSLEGKVLQEAKVSIQGKIRALVHLSDANYVKYYTDFVVQEFDAFCKHGKVRKALYTIDTLESMSHVVDLARLLRLAKLCGEVEAPQEAKAVHWKISSSVSCLDVSSHHVLMEMYSDCGLVDETSGVFEGMPEKDMDSWNIMIRGLAKNGLGEEAIDMFTRFKSEGNKPDSQLFRGIFYTCGLLGDVDEGLLHFESMTKEFGIVPTIEDYVSIVEMFALPGFLEEALEFVERMPMEANAEVWETLMNLSRVHGDLELGDRCAEAVEELDPTRLNKQSKDGYLPVKESDVERVSLKKKSGVHGLGGCTTPHQYQAGDANLPEHGELFELLRNMKMHMVEVGYVVATKVVLHDLDEETKENALLAHSERAAFARGLLSSAPRSTITVLKNLRVCIDCHNAFKIMAELVGRTVVMRDNKRFHHMKDGGCSCKDYW</sequence>
<gene>
    <name evidence="6" type="ORF">MERR_LOCUS20094</name>
</gene>
<dbReference type="EMBL" id="CACVBM020001129">
    <property type="protein sequence ID" value="CAA7032859.1"/>
    <property type="molecule type" value="Genomic_DNA"/>
</dbReference>
<dbReference type="InterPro" id="IPR032867">
    <property type="entry name" value="DYW_dom"/>
</dbReference>
<evidence type="ECO:0000256" key="1">
    <source>
        <dbReference type="ARBA" id="ARBA00006643"/>
    </source>
</evidence>
<evidence type="ECO:0000313" key="6">
    <source>
        <dbReference type="EMBL" id="CAA7032859.1"/>
    </source>
</evidence>